<sequence>MKERKAWHVSGYLALLIALISAAGGFYLLINTIVLETNSSAAIISGIILIIFAAICSTSIVIVQPNQAKVITFFGTYTGTITNSGLWMVMPFTNKRNVSLKVRNFNSQKLKVNDADGNPVEIGAVVVFKVSDTAKATFDVDNYEVFVEIQSETALRHITAQYPYDNYGNADLPSLRGNADEVANELMRELQQRLEVAGVEIMETRLAHLAYAPEIASAMLQRQQANAIVSARQKIVEGAVGMVEAALNQMEESGIELDAERKAAMINNLMVSIVSDRAATPVINTGSLYS</sequence>
<evidence type="ECO:0000313" key="4">
    <source>
        <dbReference type="Proteomes" id="UP001597362"/>
    </source>
</evidence>
<keyword evidence="1" id="KW-0812">Transmembrane</keyword>
<dbReference type="SUPFAM" id="SSF117892">
    <property type="entry name" value="Band 7/SPFH domain"/>
    <property type="match status" value="1"/>
</dbReference>
<dbReference type="PANTHER" id="PTHR43446:SF1">
    <property type="entry name" value="BAND 7 DOMAIN-CONTAINING PROTEIN"/>
    <property type="match status" value="1"/>
</dbReference>
<feature type="transmembrane region" description="Helical" evidence="1">
    <location>
        <begin position="42"/>
        <end position="63"/>
    </location>
</feature>
<comment type="caution">
    <text evidence="3">The sequence shown here is derived from an EMBL/GenBank/DDBJ whole genome shotgun (WGS) entry which is preliminary data.</text>
</comment>
<evidence type="ECO:0000256" key="1">
    <source>
        <dbReference type="SAM" id="Phobius"/>
    </source>
</evidence>
<dbReference type="EMBL" id="JBHUHO010000019">
    <property type="protein sequence ID" value="MFD2115469.1"/>
    <property type="molecule type" value="Genomic_DNA"/>
</dbReference>
<organism evidence="3 4">
    <name type="scientific">Paenibacillus yanchengensis</name>
    <dbReference type="NCBI Taxonomy" id="2035833"/>
    <lineage>
        <taxon>Bacteria</taxon>
        <taxon>Bacillati</taxon>
        <taxon>Bacillota</taxon>
        <taxon>Bacilli</taxon>
        <taxon>Bacillales</taxon>
        <taxon>Paenibacillaceae</taxon>
        <taxon>Paenibacillus</taxon>
    </lineage>
</organism>
<reference evidence="4" key="1">
    <citation type="journal article" date="2019" name="Int. J. Syst. Evol. Microbiol.">
        <title>The Global Catalogue of Microorganisms (GCM) 10K type strain sequencing project: providing services to taxonomists for standard genome sequencing and annotation.</title>
        <authorList>
            <consortium name="The Broad Institute Genomics Platform"/>
            <consortium name="The Broad Institute Genome Sequencing Center for Infectious Disease"/>
            <person name="Wu L."/>
            <person name="Ma J."/>
        </authorList>
    </citation>
    <scope>NUCLEOTIDE SEQUENCE [LARGE SCALE GENOMIC DNA]</scope>
    <source>
        <strain evidence="4">GH52</strain>
    </source>
</reference>
<dbReference type="InterPro" id="IPR036013">
    <property type="entry name" value="Band_7/SPFH_dom_sf"/>
</dbReference>
<dbReference type="PANTHER" id="PTHR43446">
    <property type="entry name" value="MEMBRANE PROTEIN-RELATED"/>
    <property type="match status" value="1"/>
</dbReference>
<keyword evidence="1" id="KW-1133">Transmembrane helix</keyword>
<evidence type="ECO:0000259" key="2">
    <source>
        <dbReference type="SMART" id="SM00244"/>
    </source>
</evidence>
<keyword evidence="1" id="KW-0472">Membrane</keyword>
<dbReference type="InterPro" id="IPR001107">
    <property type="entry name" value="Band_7"/>
</dbReference>
<accession>A0ABW4YIZ3</accession>
<feature type="transmembrane region" description="Helical" evidence="1">
    <location>
        <begin position="12"/>
        <end position="30"/>
    </location>
</feature>
<dbReference type="Gene3D" id="3.30.479.30">
    <property type="entry name" value="Band 7 domain"/>
    <property type="match status" value="1"/>
</dbReference>
<feature type="transmembrane region" description="Helical" evidence="1">
    <location>
        <begin position="70"/>
        <end position="90"/>
    </location>
</feature>
<dbReference type="Pfam" id="PF01145">
    <property type="entry name" value="Band_7"/>
    <property type="match status" value="1"/>
</dbReference>
<evidence type="ECO:0000313" key="3">
    <source>
        <dbReference type="EMBL" id="MFD2115469.1"/>
    </source>
</evidence>
<proteinExistence type="predicted"/>
<protein>
    <submittedName>
        <fullName evidence="3">SPFH domain-containing protein</fullName>
    </submittedName>
</protein>
<gene>
    <name evidence="3" type="ORF">ACFSJH_06965</name>
</gene>
<name>A0ABW4YIZ3_9BACL</name>
<keyword evidence="4" id="KW-1185">Reference proteome</keyword>
<dbReference type="SMART" id="SM00244">
    <property type="entry name" value="PHB"/>
    <property type="match status" value="1"/>
</dbReference>
<feature type="domain" description="Band 7" evidence="2">
    <location>
        <begin position="58"/>
        <end position="223"/>
    </location>
</feature>
<dbReference type="Proteomes" id="UP001597362">
    <property type="component" value="Unassembled WGS sequence"/>
</dbReference>
<dbReference type="RefSeq" id="WP_377770658.1">
    <property type="nucleotide sequence ID" value="NZ_JBHUHO010000019.1"/>
</dbReference>
<dbReference type="CDD" id="cd03402">
    <property type="entry name" value="SPFH_like_u2"/>
    <property type="match status" value="1"/>
</dbReference>